<dbReference type="InterPro" id="IPR008266">
    <property type="entry name" value="Tyr_kinase_AS"/>
</dbReference>
<name>A0AA39JC13_ARMTA</name>
<feature type="domain" description="Protein kinase" evidence="1">
    <location>
        <begin position="1"/>
        <end position="253"/>
    </location>
</feature>
<dbReference type="GeneID" id="85359459"/>
<proteinExistence type="predicted"/>
<dbReference type="Proteomes" id="UP001175211">
    <property type="component" value="Unassembled WGS sequence"/>
</dbReference>
<dbReference type="InterPro" id="IPR000719">
    <property type="entry name" value="Prot_kinase_dom"/>
</dbReference>
<dbReference type="GO" id="GO:0004674">
    <property type="term" value="F:protein serine/threonine kinase activity"/>
    <property type="evidence" value="ECO:0007669"/>
    <property type="project" value="TreeGrafter"/>
</dbReference>
<evidence type="ECO:0000313" key="3">
    <source>
        <dbReference type="Proteomes" id="UP001175211"/>
    </source>
</evidence>
<dbReference type="SUPFAM" id="SSF56112">
    <property type="entry name" value="Protein kinase-like (PK-like)"/>
    <property type="match status" value="1"/>
</dbReference>
<sequence length="258" mass="29669">MNNIDVCLKVLRIFTDDETKSRGDIRKDFCREALVWRNLQHPNVLCVIGINEDLFHPSFCLISPWMKNGNIISFLSQHPEHNQCQYDEQIIEVANGLDYLHSHKPPVIHADIRGANILVNADFRCCLADFGLAKAVMTCGFGSYGDSRKGSSRWLAPELLQVDASSNWQYQTFRDIYAFGCTVIEIFTGRIPFWNIKQDIAVMLAVWQNDLRPARPSYDELPYDSVWSLVELCWSRDVHRRPSSSSLVLLIQFRTKEA</sequence>
<comment type="caution">
    <text evidence="2">The sequence shown here is derived from an EMBL/GenBank/DDBJ whole genome shotgun (WGS) entry which is preliminary data.</text>
</comment>
<dbReference type="PIRSF" id="PIRSF000654">
    <property type="entry name" value="Integrin-linked_kinase"/>
    <property type="match status" value="1"/>
</dbReference>
<dbReference type="InterPro" id="IPR001245">
    <property type="entry name" value="Ser-Thr/Tyr_kinase_cat_dom"/>
</dbReference>
<dbReference type="InterPro" id="IPR011009">
    <property type="entry name" value="Kinase-like_dom_sf"/>
</dbReference>
<dbReference type="Gene3D" id="1.10.510.10">
    <property type="entry name" value="Transferase(Phosphotransferase) domain 1"/>
    <property type="match status" value="1"/>
</dbReference>
<organism evidence="2 3">
    <name type="scientific">Armillaria tabescens</name>
    <name type="common">Ringless honey mushroom</name>
    <name type="synonym">Agaricus tabescens</name>
    <dbReference type="NCBI Taxonomy" id="1929756"/>
    <lineage>
        <taxon>Eukaryota</taxon>
        <taxon>Fungi</taxon>
        <taxon>Dikarya</taxon>
        <taxon>Basidiomycota</taxon>
        <taxon>Agaricomycotina</taxon>
        <taxon>Agaricomycetes</taxon>
        <taxon>Agaricomycetidae</taxon>
        <taxon>Agaricales</taxon>
        <taxon>Marasmiineae</taxon>
        <taxon>Physalacriaceae</taxon>
        <taxon>Desarmillaria</taxon>
    </lineage>
</organism>
<dbReference type="RefSeq" id="XP_060323421.1">
    <property type="nucleotide sequence ID" value="XM_060475911.1"/>
</dbReference>
<dbReference type="InterPro" id="IPR051681">
    <property type="entry name" value="Ser/Thr_Kinases-Pseudokinases"/>
</dbReference>
<gene>
    <name evidence="2" type="ORF">EV420DRAFT_1623160</name>
</gene>
<reference evidence="2" key="1">
    <citation type="submission" date="2023-06" db="EMBL/GenBank/DDBJ databases">
        <authorList>
            <consortium name="Lawrence Berkeley National Laboratory"/>
            <person name="Ahrendt S."/>
            <person name="Sahu N."/>
            <person name="Indic B."/>
            <person name="Wong-Bajracharya J."/>
            <person name="Merenyi Z."/>
            <person name="Ke H.-M."/>
            <person name="Monk M."/>
            <person name="Kocsube S."/>
            <person name="Drula E."/>
            <person name="Lipzen A."/>
            <person name="Balint B."/>
            <person name="Henrissat B."/>
            <person name="Andreopoulos B."/>
            <person name="Martin F.M."/>
            <person name="Harder C.B."/>
            <person name="Rigling D."/>
            <person name="Ford K.L."/>
            <person name="Foster G.D."/>
            <person name="Pangilinan J."/>
            <person name="Papanicolaou A."/>
            <person name="Barry K."/>
            <person name="LaButti K."/>
            <person name="Viragh M."/>
            <person name="Koriabine M."/>
            <person name="Yan M."/>
            <person name="Riley R."/>
            <person name="Champramary S."/>
            <person name="Plett K.L."/>
            <person name="Tsai I.J."/>
            <person name="Slot J."/>
            <person name="Sipos G."/>
            <person name="Plett J."/>
            <person name="Nagy L.G."/>
            <person name="Grigoriev I.V."/>
        </authorList>
    </citation>
    <scope>NUCLEOTIDE SEQUENCE</scope>
    <source>
        <strain evidence="2">CCBAS 213</strain>
    </source>
</reference>
<evidence type="ECO:0000259" key="1">
    <source>
        <dbReference type="PROSITE" id="PS50011"/>
    </source>
</evidence>
<dbReference type="PANTHER" id="PTHR44329">
    <property type="entry name" value="SERINE/THREONINE-PROTEIN KINASE TNNI3K-RELATED"/>
    <property type="match status" value="1"/>
</dbReference>
<dbReference type="Pfam" id="PF07714">
    <property type="entry name" value="PK_Tyr_Ser-Thr"/>
    <property type="match status" value="1"/>
</dbReference>
<evidence type="ECO:0000313" key="2">
    <source>
        <dbReference type="EMBL" id="KAK0439972.1"/>
    </source>
</evidence>
<dbReference type="AlphaFoldDB" id="A0AA39JC13"/>
<dbReference type="EMBL" id="JAUEPS010000081">
    <property type="protein sequence ID" value="KAK0439972.1"/>
    <property type="molecule type" value="Genomic_DNA"/>
</dbReference>
<keyword evidence="2" id="KW-0418">Kinase</keyword>
<protein>
    <submittedName>
        <fullName evidence="2">Kinase-like domain-containing protein</fullName>
    </submittedName>
</protein>
<keyword evidence="3" id="KW-1185">Reference proteome</keyword>
<dbReference type="PROSITE" id="PS00109">
    <property type="entry name" value="PROTEIN_KINASE_TYR"/>
    <property type="match status" value="1"/>
</dbReference>
<keyword evidence="2" id="KW-0808">Transferase</keyword>
<dbReference type="GO" id="GO:0005524">
    <property type="term" value="F:ATP binding"/>
    <property type="evidence" value="ECO:0007669"/>
    <property type="project" value="InterPro"/>
</dbReference>
<accession>A0AA39JC13</accession>
<dbReference type="PROSITE" id="PS50011">
    <property type="entry name" value="PROTEIN_KINASE_DOM"/>
    <property type="match status" value="1"/>
</dbReference>